<evidence type="ECO:0000256" key="1">
    <source>
        <dbReference type="ARBA" id="ARBA00022574"/>
    </source>
</evidence>
<keyword evidence="5" id="KW-1185">Reference proteome</keyword>
<dbReference type="Pfam" id="PF00400">
    <property type="entry name" value="WD40"/>
    <property type="match status" value="7"/>
</dbReference>
<comment type="caution">
    <text evidence="4">The sequence shown here is derived from an EMBL/GenBank/DDBJ whole genome shotgun (WGS) entry which is preliminary data.</text>
</comment>
<evidence type="ECO:0000313" key="4">
    <source>
        <dbReference type="EMBL" id="GMI11630.1"/>
    </source>
</evidence>
<dbReference type="SMART" id="SM00320">
    <property type="entry name" value="WD40"/>
    <property type="match status" value="7"/>
</dbReference>
<gene>
    <name evidence="4" type="ORF">TrLO_g12266</name>
</gene>
<keyword evidence="2" id="KW-0677">Repeat</keyword>
<dbReference type="PANTHER" id="PTHR22847">
    <property type="entry name" value="WD40 REPEAT PROTEIN"/>
    <property type="match status" value="1"/>
</dbReference>
<dbReference type="PROSITE" id="PS00678">
    <property type="entry name" value="WD_REPEATS_1"/>
    <property type="match status" value="3"/>
</dbReference>
<feature type="repeat" description="WD" evidence="3">
    <location>
        <begin position="233"/>
        <end position="274"/>
    </location>
</feature>
<evidence type="ECO:0000313" key="5">
    <source>
        <dbReference type="Proteomes" id="UP001165122"/>
    </source>
</evidence>
<name>A0A9W7KUC9_9STRA</name>
<dbReference type="SUPFAM" id="SSF50978">
    <property type="entry name" value="WD40 repeat-like"/>
    <property type="match status" value="1"/>
</dbReference>
<accession>A0A9W7KUC9</accession>
<feature type="repeat" description="WD" evidence="3">
    <location>
        <begin position="190"/>
        <end position="232"/>
    </location>
</feature>
<dbReference type="SUPFAM" id="SSF109925">
    <property type="entry name" value="Lissencephaly-1 protein (Lis-1, PAF-AH alpha) N-terminal domain"/>
    <property type="match status" value="1"/>
</dbReference>
<dbReference type="Gene3D" id="2.130.10.10">
    <property type="entry name" value="YVTN repeat-like/Quinoprotein amine dehydrogenase"/>
    <property type="match status" value="1"/>
</dbReference>
<dbReference type="PROSITE" id="PS50082">
    <property type="entry name" value="WD_REPEATS_2"/>
    <property type="match status" value="7"/>
</dbReference>
<protein>
    <recommendedName>
        <fullName evidence="6">Lissencephaly-1 homolog</fullName>
    </recommendedName>
</protein>
<dbReference type="Gene3D" id="1.20.960.30">
    <property type="match status" value="1"/>
</dbReference>
<proteinExistence type="predicted"/>
<feature type="repeat" description="WD" evidence="3">
    <location>
        <begin position="275"/>
        <end position="327"/>
    </location>
</feature>
<feature type="repeat" description="WD" evidence="3">
    <location>
        <begin position="147"/>
        <end position="179"/>
    </location>
</feature>
<dbReference type="EMBL" id="BRXW01000165">
    <property type="protein sequence ID" value="GMI11630.1"/>
    <property type="molecule type" value="Genomic_DNA"/>
</dbReference>
<dbReference type="InterPro" id="IPR020472">
    <property type="entry name" value="WD40_PAC1"/>
</dbReference>
<reference evidence="5" key="1">
    <citation type="journal article" date="2023" name="Commun. Biol.">
        <title>Genome analysis of Parmales, the sister group of diatoms, reveals the evolutionary specialization of diatoms from phago-mixotrophs to photoautotrophs.</title>
        <authorList>
            <person name="Ban H."/>
            <person name="Sato S."/>
            <person name="Yoshikawa S."/>
            <person name="Yamada K."/>
            <person name="Nakamura Y."/>
            <person name="Ichinomiya M."/>
            <person name="Sato N."/>
            <person name="Blanc-Mathieu R."/>
            <person name="Endo H."/>
            <person name="Kuwata A."/>
            <person name="Ogata H."/>
        </authorList>
    </citation>
    <scope>NUCLEOTIDE SEQUENCE [LARGE SCALE GENOMIC DNA]</scope>
    <source>
        <strain evidence="5">NIES 3700</strain>
    </source>
</reference>
<dbReference type="InterPro" id="IPR036322">
    <property type="entry name" value="WD40_repeat_dom_sf"/>
</dbReference>
<dbReference type="OrthoDB" id="202197at2759"/>
<feature type="repeat" description="WD" evidence="3">
    <location>
        <begin position="328"/>
        <end position="369"/>
    </location>
</feature>
<evidence type="ECO:0008006" key="6">
    <source>
        <dbReference type="Google" id="ProtNLM"/>
    </source>
</evidence>
<dbReference type="PROSITE" id="PS50294">
    <property type="entry name" value="WD_REPEATS_REGION"/>
    <property type="match status" value="5"/>
</dbReference>
<keyword evidence="1 3" id="KW-0853">WD repeat</keyword>
<sequence>MLTDTQRRALDQSIYDYLAIHHPSVAVTLASATPDTVTIPAADAPPPPPGPTLLEKKWSSVLRLQKKVLDLEAQMKKIGVGMNGGGALHAGKMLPAFDQPPKPSRGHRGGGITAVSIHPTHNTIATSGEDGTVKIWEWETGEFLQTLKGHTSGVQDVSYSGSGHLLASSSADLTIKLWDPEKNYQCVKTLRGHSHNISCVRFIAPGDEFLVSCSRDNSVKFWEASTGFCTGTVEEHEGWVRALAVKCDGAEFASGGNDSYINVYDTKTKKVTQTLSGHDHIVTSLAYPPLPPESKSPDPATLNLLVSTSRDKTVRLWDTHTGTNLHTFTDHDNWVRDVLVHRSRNYAISVSDDKAIIIWDLKNKRKLRKCDDAHGHFITSIAMHPSRMILCTGGVDNTLNSWVVK</sequence>
<dbReference type="PANTHER" id="PTHR22847:SF637">
    <property type="entry name" value="WD REPEAT DOMAIN 5B"/>
    <property type="match status" value="1"/>
</dbReference>
<feature type="repeat" description="WD" evidence="3">
    <location>
        <begin position="371"/>
        <end position="405"/>
    </location>
</feature>
<evidence type="ECO:0000256" key="3">
    <source>
        <dbReference type="PROSITE-ProRule" id="PRU00221"/>
    </source>
</evidence>
<dbReference type="InterPro" id="IPR001680">
    <property type="entry name" value="WD40_rpt"/>
</dbReference>
<feature type="repeat" description="WD" evidence="3">
    <location>
        <begin position="112"/>
        <end position="146"/>
    </location>
</feature>
<dbReference type="InterPro" id="IPR015943">
    <property type="entry name" value="WD40/YVTN_repeat-like_dom_sf"/>
</dbReference>
<dbReference type="AlphaFoldDB" id="A0A9W7KUC9"/>
<dbReference type="InterPro" id="IPR037190">
    <property type="entry name" value="LIS1_N"/>
</dbReference>
<dbReference type="InterPro" id="IPR019775">
    <property type="entry name" value="WD40_repeat_CS"/>
</dbReference>
<dbReference type="GO" id="GO:1990234">
    <property type="term" value="C:transferase complex"/>
    <property type="evidence" value="ECO:0007669"/>
    <property type="project" value="UniProtKB-ARBA"/>
</dbReference>
<dbReference type="CDD" id="cd00200">
    <property type="entry name" value="WD40"/>
    <property type="match status" value="1"/>
</dbReference>
<dbReference type="Proteomes" id="UP001165122">
    <property type="component" value="Unassembled WGS sequence"/>
</dbReference>
<dbReference type="PRINTS" id="PR00320">
    <property type="entry name" value="GPROTEINBRPT"/>
</dbReference>
<organism evidence="4 5">
    <name type="scientific">Triparma laevis f. longispina</name>
    <dbReference type="NCBI Taxonomy" id="1714387"/>
    <lineage>
        <taxon>Eukaryota</taxon>
        <taxon>Sar</taxon>
        <taxon>Stramenopiles</taxon>
        <taxon>Ochrophyta</taxon>
        <taxon>Bolidophyceae</taxon>
        <taxon>Parmales</taxon>
        <taxon>Triparmaceae</taxon>
        <taxon>Triparma</taxon>
    </lineage>
</organism>
<evidence type="ECO:0000256" key="2">
    <source>
        <dbReference type="ARBA" id="ARBA00022737"/>
    </source>
</evidence>